<sequence length="73" mass="7979">MGIKKTIGDMHLLAVSKGFQCLSTVYINMSTPLKWQGSKGHIGEARPSGISTGYGCPECSNRKKLTISDICFW</sequence>
<dbReference type="HOGENOM" id="CLU_2696663_0_0_9"/>
<organism evidence="1 2">
    <name type="scientific">Bacillus cereus VD021</name>
    <dbReference type="NCBI Taxonomy" id="1053224"/>
    <lineage>
        <taxon>Bacteria</taxon>
        <taxon>Bacillati</taxon>
        <taxon>Bacillota</taxon>
        <taxon>Bacilli</taxon>
        <taxon>Bacillales</taxon>
        <taxon>Bacillaceae</taxon>
        <taxon>Bacillus</taxon>
        <taxon>Bacillus cereus group</taxon>
    </lineage>
</organism>
<gene>
    <name evidence="1" type="ORF">IIC_04253</name>
</gene>
<dbReference type="PATRIC" id="fig|1053224.3.peg.4301"/>
<evidence type="ECO:0000313" key="2">
    <source>
        <dbReference type="Proteomes" id="UP000014040"/>
    </source>
</evidence>
<evidence type="ECO:0000313" key="1">
    <source>
        <dbReference type="EMBL" id="EOO71737.1"/>
    </source>
</evidence>
<dbReference type="RefSeq" id="WP_016102368.1">
    <property type="nucleotide sequence ID" value="NZ_KB976282.1"/>
</dbReference>
<dbReference type="EMBL" id="AHES01000040">
    <property type="protein sequence ID" value="EOO71737.1"/>
    <property type="molecule type" value="Genomic_DNA"/>
</dbReference>
<dbReference type="Proteomes" id="UP000014040">
    <property type="component" value="Unassembled WGS sequence"/>
</dbReference>
<reference evidence="1 2" key="1">
    <citation type="submission" date="2012-12" db="EMBL/GenBank/DDBJ databases">
        <title>The Genome Sequence of Bacillus cereus VD021.</title>
        <authorList>
            <consortium name="The Broad Institute Genome Sequencing Platform"/>
            <consortium name="The Broad Institute Genome Sequencing Center for Infectious Disease"/>
            <person name="Feldgarden M."/>
            <person name="Van der Auwera G.A."/>
            <person name="Mahillon J."/>
            <person name="Duprez V."/>
            <person name="Timmery S."/>
            <person name="Mattelet C."/>
            <person name="Dierick K."/>
            <person name="Sun M."/>
            <person name="Yu Z."/>
            <person name="Zhu L."/>
            <person name="Hu X."/>
            <person name="Shank E.B."/>
            <person name="Swiecicka I."/>
            <person name="Hansen B.M."/>
            <person name="Andrup L."/>
            <person name="Walker B."/>
            <person name="Young S.K."/>
            <person name="Zeng Q."/>
            <person name="Gargeya S."/>
            <person name="Fitzgerald M."/>
            <person name="Haas B."/>
            <person name="Abouelleil A."/>
            <person name="Alvarado L."/>
            <person name="Arachchi H.M."/>
            <person name="Berlin A.M."/>
            <person name="Chapman S.B."/>
            <person name="Dewar J."/>
            <person name="Goldberg J."/>
            <person name="Griggs A."/>
            <person name="Gujja S."/>
            <person name="Hansen M."/>
            <person name="Howarth C."/>
            <person name="Imamovic A."/>
            <person name="Larimer J."/>
            <person name="McCowan C."/>
            <person name="Murphy C."/>
            <person name="Neiman D."/>
            <person name="Pearson M."/>
            <person name="Priest M."/>
            <person name="Roberts A."/>
            <person name="Saif S."/>
            <person name="Shea T."/>
            <person name="Sisk P."/>
            <person name="Sykes S."/>
            <person name="Wortman J."/>
            <person name="Nusbaum C."/>
            <person name="Birren B."/>
        </authorList>
    </citation>
    <scope>NUCLEOTIDE SEQUENCE [LARGE SCALE GENOMIC DNA]</scope>
    <source>
        <strain evidence="1 2">VD021</strain>
    </source>
</reference>
<name>R8HFW8_BACCE</name>
<protein>
    <submittedName>
        <fullName evidence="1">Uncharacterized protein</fullName>
    </submittedName>
</protein>
<accession>R8HFW8</accession>
<dbReference type="AlphaFoldDB" id="R8HFW8"/>
<proteinExistence type="predicted"/>
<comment type="caution">
    <text evidence="1">The sequence shown here is derived from an EMBL/GenBank/DDBJ whole genome shotgun (WGS) entry which is preliminary data.</text>
</comment>